<comment type="caution">
    <text evidence="2">The sequence shown here is derived from an EMBL/GenBank/DDBJ whole genome shotgun (WGS) entry which is preliminary data.</text>
</comment>
<evidence type="ECO:0008006" key="4">
    <source>
        <dbReference type="Google" id="ProtNLM"/>
    </source>
</evidence>
<sequence length="492" mass="54598" precursor="true">MNIRMLSGSVAAALMLSVSAWAGAEPVRTELLPPVAEILHPPKPDAAVLRQDVYAGLLAINAPEGVDFMAAGSRIAQDNYARLEQMIATQNTDLKVPEITSYYDGRARQELDLMVGGERFAFPCTNLQAHDCVAQTLAQKAAIHTLVANNAAALDRYLQVTSLPYYGTYLYTASDYLPSYQYVTILSSLRLAQAMEAFEAGDAAQGFVILEQERAFSDRMLAHDRTLIGQMIAIRRLYNYFHAVNALMDMPFMQEHIATKRFTTLLTPLTDEQQKGMVGALMSERDFGIQMFYALNKETAMDQVSLLMGEHTPSSDIDKALFAQQYDGNATSNIYYLSFQPVIERASLTLPQVSELFRQGRLTQTSEQMAAVMQQQFALADQSNAPGNMVGRILVETALPRMDDYLGRLYDVQVYMALVNAKQRMLWAGVDTKNAEAVNAFLQKLEAQGLNPYTQQPFAWDAATHLLSTPWVDKTASARLAEGAARMAVHIR</sequence>
<dbReference type="EMBL" id="PQSP01000007">
    <property type="protein sequence ID" value="RUS66049.1"/>
    <property type="molecule type" value="Genomic_DNA"/>
</dbReference>
<gene>
    <name evidence="2" type="ORF">CUZ56_02407</name>
</gene>
<reference evidence="2 3" key="1">
    <citation type="submission" date="2018-01" db="EMBL/GenBank/DDBJ databases">
        <title>Saezia sanguinis gen. nov., sp. nov., in the order Burkholderiales isolated from human blood.</title>
        <authorList>
            <person name="Medina-Pascual M.J."/>
            <person name="Valdezate S."/>
            <person name="Monzon S."/>
            <person name="Cuesta I."/>
            <person name="Carrasco G."/>
            <person name="Villalon P."/>
            <person name="Saez-Nieto J.A."/>
        </authorList>
    </citation>
    <scope>NUCLEOTIDE SEQUENCE [LARGE SCALE GENOMIC DNA]</scope>
    <source>
        <strain evidence="2 3">CNM695-12</strain>
    </source>
</reference>
<keyword evidence="1" id="KW-0732">Signal</keyword>
<name>A0A433SBH3_9BURK</name>
<feature type="chain" id="PRO_5019496358" description="Chemotaxis protein" evidence="1">
    <location>
        <begin position="23"/>
        <end position="492"/>
    </location>
</feature>
<keyword evidence="3" id="KW-1185">Reference proteome</keyword>
<dbReference type="Proteomes" id="UP000286947">
    <property type="component" value="Unassembled WGS sequence"/>
</dbReference>
<accession>A0A433SBH3</accession>
<organism evidence="2 3">
    <name type="scientific">Saezia sanguinis</name>
    <dbReference type="NCBI Taxonomy" id="1965230"/>
    <lineage>
        <taxon>Bacteria</taxon>
        <taxon>Pseudomonadati</taxon>
        <taxon>Pseudomonadota</taxon>
        <taxon>Betaproteobacteria</taxon>
        <taxon>Burkholderiales</taxon>
        <taxon>Saeziaceae</taxon>
        <taxon>Saezia</taxon>
    </lineage>
</organism>
<evidence type="ECO:0000256" key="1">
    <source>
        <dbReference type="SAM" id="SignalP"/>
    </source>
</evidence>
<dbReference type="RefSeq" id="WP_126980585.1">
    <property type="nucleotide sequence ID" value="NZ_PQSP01000007.1"/>
</dbReference>
<evidence type="ECO:0000313" key="2">
    <source>
        <dbReference type="EMBL" id="RUS66049.1"/>
    </source>
</evidence>
<dbReference type="AlphaFoldDB" id="A0A433SBH3"/>
<proteinExistence type="predicted"/>
<evidence type="ECO:0000313" key="3">
    <source>
        <dbReference type="Proteomes" id="UP000286947"/>
    </source>
</evidence>
<feature type="signal peptide" evidence="1">
    <location>
        <begin position="1"/>
        <end position="22"/>
    </location>
</feature>
<protein>
    <recommendedName>
        <fullName evidence="4">Chemotaxis protein</fullName>
    </recommendedName>
</protein>